<dbReference type="RefSeq" id="WP_010838085.1">
    <property type="nucleotide sequence ID" value="NZ_QRCM01000001.1"/>
</dbReference>
<dbReference type="GO" id="GO:0003700">
    <property type="term" value="F:DNA-binding transcription factor activity"/>
    <property type="evidence" value="ECO:0007669"/>
    <property type="project" value="TreeGrafter"/>
</dbReference>
<dbReference type="Pfam" id="PF00440">
    <property type="entry name" value="TetR_N"/>
    <property type="match status" value="1"/>
</dbReference>
<dbReference type="PANTHER" id="PTHR30055">
    <property type="entry name" value="HTH-TYPE TRANSCRIPTIONAL REGULATOR RUTR"/>
    <property type="match status" value="1"/>
</dbReference>
<sequence length="217" mass="23072">MARRGQPRAAGPSVSGLSTEQEILHAAACLFCTEGYGSVSTYKIAAAARVSQATMYHYFSGKHAILLTLLLDTVKPSVGFAESLVDRTESPEARLWALCAFDTTLLVSGDENLGSLYLLPELGDERFESFHVERTRLRSVYNALVTQCPDVTAPMAADLSDLVFGLVESAILRRRLDNAVDAAFAARTADAALRVIGVGAVAAVEAARAGHAILTDG</sequence>
<dbReference type="SUPFAM" id="SSF46689">
    <property type="entry name" value="Homeodomain-like"/>
    <property type="match status" value="1"/>
</dbReference>
<feature type="domain" description="HTH tetR-type" evidence="5">
    <location>
        <begin position="17"/>
        <end position="77"/>
    </location>
</feature>
<evidence type="ECO:0000256" key="4">
    <source>
        <dbReference type="PROSITE-ProRule" id="PRU00335"/>
    </source>
</evidence>
<gene>
    <name evidence="6" type="ORF">DW322_03760</name>
</gene>
<dbReference type="InterPro" id="IPR023772">
    <property type="entry name" value="DNA-bd_HTH_TetR-type_CS"/>
</dbReference>
<comment type="caution">
    <text evidence="6">The sequence shown here is derived from an EMBL/GenBank/DDBJ whole genome shotgun (WGS) entry which is preliminary data.</text>
</comment>
<reference evidence="6 7" key="1">
    <citation type="submission" date="2018-07" db="EMBL/GenBank/DDBJ databases">
        <title>Genome sequence of Rhodococcus rhodnii ATCC 35071 from Rhodnius prolixus.</title>
        <authorList>
            <person name="Patel V."/>
            <person name="Vogel K.J."/>
        </authorList>
    </citation>
    <scope>NUCLEOTIDE SEQUENCE [LARGE SCALE GENOMIC DNA]</scope>
    <source>
        <strain evidence="6 7">ATCC 35071</strain>
    </source>
</reference>
<dbReference type="InterPro" id="IPR050109">
    <property type="entry name" value="HTH-type_TetR-like_transc_reg"/>
</dbReference>
<evidence type="ECO:0000259" key="5">
    <source>
        <dbReference type="PROSITE" id="PS50977"/>
    </source>
</evidence>
<dbReference type="GO" id="GO:0000976">
    <property type="term" value="F:transcription cis-regulatory region binding"/>
    <property type="evidence" value="ECO:0007669"/>
    <property type="project" value="TreeGrafter"/>
</dbReference>
<dbReference type="PRINTS" id="PR00455">
    <property type="entry name" value="HTHTETR"/>
</dbReference>
<feature type="DNA-binding region" description="H-T-H motif" evidence="4">
    <location>
        <begin position="40"/>
        <end position="59"/>
    </location>
</feature>
<organism evidence="6 7">
    <name type="scientific">Rhodococcus rhodnii</name>
    <dbReference type="NCBI Taxonomy" id="38312"/>
    <lineage>
        <taxon>Bacteria</taxon>
        <taxon>Bacillati</taxon>
        <taxon>Actinomycetota</taxon>
        <taxon>Actinomycetes</taxon>
        <taxon>Mycobacteriales</taxon>
        <taxon>Nocardiaceae</taxon>
        <taxon>Rhodococcus</taxon>
    </lineage>
</organism>
<dbReference type="PROSITE" id="PS50977">
    <property type="entry name" value="HTH_TETR_2"/>
    <property type="match status" value="1"/>
</dbReference>
<evidence type="ECO:0000256" key="1">
    <source>
        <dbReference type="ARBA" id="ARBA00023015"/>
    </source>
</evidence>
<dbReference type="Gene3D" id="1.10.357.10">
    <property type="entry name" value="Tetracycline Repressor, domain 2"/>
    <property type="match status" value="1"/>
</dbReference>
<evidence type="ECO:0000256" key="2">
    <source>
        <dbReference type="ARBA" id="ARBA00023125"/>
    </source>
</evidence>
<protein>
    <submittedName>
        <fullName evidence="6">TetR/AcrR family transcriptional regulator</fullName>
    </submittedName>
</protein>
<keyword evidence="2 4" id="KW-0238">DNA-binding</keyword>
<proteinExistence type="predicted"/>
<dbReference type="PROSITE" id="PS01081">
    <property type="entry name" value="HTH_TETR_1"/>
    <property type="match status" value="1"/>
</dbReference>
<evidence type="ECO:0000313" key="7">
    <source>
        <dbReference type="Proteomes" id="UP000471120"/>
    </source>
</evidence>
<dbReference type="Proteomes" id="UP000471120">
    <property type="component" value="Unassembled WGS sequence"/>
</dbReference>
<evidence type="ECO:0000256" key="3">
    <source>
        <dbReference type="ARBA" id="ARBA00023163"/>
    </source>
</evidence>
<name>A0A6P2CAZ2_9NOCA</name>
<dbReference type="InterPro" id="IPR009057">
    <property type="entry name" value="Homeodomain-like_sf"/>
</dbReference>
<evidence type="ECO:0000313" key="6">
    <source>
        <dbReference type="EMBL" id="TXG89502.1"/>
    </source>
</evidence>
<keyword evidence="1" id="KW-0805">Transcription regulation</keyword>
<dbReference type="AlphaFoldDB" id="A0A6P2CAZ2"/>
<accession>A0A6P2CAZ2</accession>
<dbReference type="InterPro" id="IPR001647">
    <property type="entry name" value="HTH_TetR"/>
</dbReference>
<keyword evidence="3" id="KW-0804">Transcription</keyword>
<dbReference type="PANTHER" id="PTHR30055:SF234">
    <property type="entry name" value="HTH-TYPE TRANSCRIPTIONAL REGULATOR BETI"/>
    <property type="match status" value="1"/>
</dbReference>
<dbReference type="EMBL" id="QRCM01000001">
    <property type="protein sequence ID" value="TXG89502.1"/>
    <property type="molecule type" value="Genomic_DNA"/>
</dbReference>